<dbReference type="EMBL" id="JTHG01000087">
    <property type="protein sequence ID" value="KMO24395.1"/>
    <property type="molecule type" value="Genomic_DNA"/>
</dbReference>
<feature type="transmembrane region" description="Helical" evidence="1">
    <location>
        <begin position="36"/>
        <end position="57"/>
    </location>
</feature>
<name>A0ABR5HDM7_9HYPH</name>
<sequence>MTISNTVQAREEARLALAAAEDGESRLLAALIYGRASPYLILWGIAWMAGYVGTFLAPERGNTIWSVVTALGWATTLLLVLVQRRIGRGRRSRRGLRYSASAVLMTAYAALWAFVLLSGHANALGIYAGTVTGFAYLVAGLWRGPLLAVLGAALTLLFLAGFAIPPMGFLLYAGLLGGGGLVAAGLLLARCDPT</sequence>
<feature type="transmembrane region" description="Helical" evidence="1">
    <location>
        <begin position="146"/>
        <end position="164"/>
    </location>
</feature>
<keyword evidence="3" id="KW-1185">Reference proteome</keyword>
<feature type="transmembrane region" description="Helical" evidence="1">
    <location>
        <begin position="170"/>
        <end position="189"/>
    </location>
</feature>
<evidence type="ECO:0000313" key="3">
    <source>
        <dbReference type="Proteomes" id="UP000036471"/>
    </source>
</evidence>
<comment type="caution">
    <text evidence="2">The sequence shown here is derived from an EMBL/GenBank/DDBJ whole genome shotgun (WGS) entry which is preliminary data.</text>
</comment>
<keyword evidence="1" id="KW-0812">Transmembrane</keyword>
<feature type="transmembrane region" description="Helical" evidence="1">
    <location>
        <begin position="95"/>
        <end position="115"/>
    </location>
</feature>
<keyword evidence="1" id="KW-0472">Membrane</keyword>
<feature type="transmembrane region" description="Helical" evidence="1">
    <location>
        <begin position="63"/>
        <end position="83"/>
    </location>
</feature>
<evidence type="ECO:0000256" key="1">
    <source>
        <dbReference type="SAM" id="Phobius"/>
    </source>
</evidence>
<reference evidence="2 3" key="1">
    <citation type="submission" date="2014-11" db="EMBL/GenBank/DDBJ databases">
        <title>Comparative genomics of Methylobacterium species.</title>
        <authorList>
            <person name="Chaudhry V."/>
            <person name="Patil P.B."/>
        </authorList>
    </citation>
    <scope>NUCLEOTIDE SEQUENCE [LARGE SCALE GENOMIC DNA]</scope>
    <source>
        <strain evidence="2 3">SE3.6</strain>
    </source>
</reference>
<evidence type="ECO:0000313" key="2">
    <source>
        <dbReference type="EMBL" id="KMO24395.1"/>
    </source>
</evidence>
<organism evidence="2 3">
    <name type="scientific">Methylobacterium indicum</name>
    <dbReference type="NCBI Taxonomy" id="1775910"/>
    <lineage>
        <taxon>Bacteria</taxon>
        <taxon>Pseudomonadati</taxon>
        <taxon>Pseudomonadota</taxon>
        <taxon>Alphaproteobacteria</taxon>
        <taxon>Hyphomicrobiales</taxon>
        <taxon>Methylobacteriaceae</taxon>
        <taxon>Methylobacterium</taxon>
    </lineage>
</organism>
<dbReference type="Proteomes" id="UP000036471">
    <property type="component" value="Unassembled WGS sequence"/>
</dbReference>
<keyword evidence="1" id="KW-1133">Transmembrane helix</keyword>
<dbReference type="RefSeq" id="WP_048431587.1">
    <property type="nucleotide sequence ID" value="NZ_JTHF01000464.1"/>
</dbReference>
<accession>A0ABR5HDM7</accession>
<proteinExistence type="predicted"/>
<gene>
    <name evidence="2" type="ORF">QR79_11840</name>
</gene>
<protein>
    <submittedName>
        <fullName evidence="2">Uncharacterized protein</fullName>
    </submittedName>
</protein>
<feature type="transmembrane region" description="Helical" evidence="1">
    <location>
        <begin position="121"/>
        <end position="139"/>
    </location>
</feature>